<organism evidence="2 3">
    <name type="scientific">Dendrobium nobile</name>
    <name type="common">Orchid</name>
    <dbReference type="NCBI Taxonomy" id="94219"/>
    <lineage>
        <taxon>Eukaryota</taxon>
        <taxon>Viridiplantae</taxon>
        <taxon>Streptophyta</taxon>
        <taxon>Embryophyta</taxon>
        <taxon>Tracheophyta</taxon>
        <taxon>Spermatophyta</taxon>
        <taxon>Magnoliopsida</taxon>
        <taxon>Liliopsida</taxon>
        <taxon>Asparagales</taxon>
        <taxon>Orchidaceae</taxon>
        <taxon>Epidendroideae</taxon>
        <taxon>Malaxideae</taxon>
        <taxon>Dendrobiinae</taxon>
        <taxon>Dendrobium</taxon>
    </lineage>
</organism>
<evidence type="ECO:0000313" key="2">
    <source>
        <dbReference type="EMBL" id="KAI0507606.1"/>
    </source>
</evidence>
<protein>
    <submittedName>
        <fullName evidence="2">Uncharacterized protein</fullName>
    </submittedName>
</protein>
<proteinExistence type="predicted"/>
<accession>A0A8T3BB19</accession>
<dbReference type="Proteomes" id="UP000829196">
    <property type="component" value="Unassembled WGS sequence"/>
</dbReference>
<keyword evidence="3" id="KW-1185">Reference proteome</keyword>
<dbReference type="AlphaFoldDB" id="A0A8T3BB19"/>
<comment type="caution">
    <text evidence="2">The sequence shown here is derived from an EMBL/GenBank/DDBJ whole genome shotgun (WGS) entry which is preliminary data.</text>
</comment>
<keyword evidence="1" id="KW-0812">Transmembrane</keyword>
<evidence type="ECO:0000313" key="3">
    <source>
        <dbReference type="Proteomes" id="UP000829196"/>
    </source>
</evidence>
<sequence>MHTLQKLKSCGLLQRICQYIYCLGGVTFSGRWWWSMAMEGGSAMRQRARVVVDDGRWGTVIGNPSRGAALDLAT</sequence>
<feature type="transmembrane region" description="Helical" evidence="1">
    <location>
        <begin position="12"/>
        <end position="34"/>
    </location>
</feature>
<gene>
    <name evidence="2" type="ORF">KFK09_013732</name>
</gene>
<keyword evidence="1" id="KW-0472">Membrane</keyword>
<name>A0A8T3BB19_DENNO</name>
<keyword evidence="1" id="KW-1133">Transmembrane helix</keyword>
<evidence type="ECO:0000256" key="1">
    <source>
        <dbReference type="SAM" id="Phobius"/>
    </source>
</evidence>
<dbReference type="EMBL" id="JAGYWB010000010">
    <property type="protein sequence ID" value="KAI0507606.1"/>
    <property type="molecule type" value="Genomic_DNA"/>
</dbReference>
<reference evidence="2" key="1">
    <citation type="journal article" date="2022" name="Front. Genet.">
        <title>Chromosome-Scale Assembly of the Dendrobium nobile Genome Provides Insights Into the Molecular Mechanism of the Biosynthesis of the Medicinal Active Ingredient of Dendrobium.</title>
        <authorList>
            <person name="Xu Q."/>
            <person name="Niu S.-C."/>
            <person name="Li K.-L."/>
            <person name="Zheng P.-J."/>
            <person name="Zhang X.-J."/>
            <person name="Jia Y."/>
            <person name="Liu Y."/>
            <person name="Niu Y.-X."/>
            <person name="Yu L.-H."/>
            <person name="Chen D.-F."/>
            <person name="Zhang G.-Q."/>
        </authorList>
    </citation>
    <scope>NUCLEOTIDE SEQUENCE</scope>
    <source>
        <tissue evidence="2">Leaf</tissue>
    </source>
</reference>